<proteinExistence type="predicted"/>
<gene>
    <name evidence="2" type="ORF">ECRASSUSDP1_LOCUS10140</name>
</gene>
<accession>A0AAD1XA78</accession>
<dbReference type="InterPro" id="IPR001005">
    <property type="entry name" value="SANT/Myb"/>
</dbReference>
<sequence>MIHFNILRNSVKLIGNELKGKNSRRLKLRGTLKFLCKSCPNNKGTTREDFRKSSQVEGSSITIRKDPTFKIQKLKIRKGSVATTQAEGSPQKLVDNSPSLSDASGETKSNGPPFKTVQIKAKSFEKKECTFDVPSRVVKTLEIHKDKRWNKENDRELFPVFLSLVKQAGLKPMDFCVKETRIPYEKRIILEKLKVQFNWNGKIYALRDRIKRCLTTSTFTAREKRVLHRLLRDHSNGKISLEKISENFPGKTPEIIDQYRATFLLLS</sequence>
<dbReference type="CDD" id="cd00167">
    <property type="entry name" value="SANT"/>
    <property type="match status" value="1"/>
</dbReference>
<feature type="compositionally biased region" description="Polar residues" evidence="1">
    <location>
        <begin position="81"/>
        <end position="110"/>
    </location>
</feature>
<comment type="caution">
    <text evidence="2">The sequence shown here is derived from an EMBL/GenBank/DDBJ whole genome shotgun (WGS) entry which is preliminary data.</text>
</comment>
<dbReference type="AlphaFoldDB" id="A0AAD1XA78"/>
<dbReference type="Proteomes" id="UP001295684">
    <property type="component" value="Unassembled WGS sequence"/>
</dbReference>
<feature type="region of interest" description="Disordered" evidence="1">
    <location>
        <begin position="80"/>
        <end position="114"/>
    </location>
</feature>
<evidence type="ECO:0000256" key="1">
    <source>
        <dbReference type="SAM" id="MobiDB-lite"/>
    </source>
</evidence>
<evidence type="ECO:0000313" key="2">
    <source>
        <dbReference type="EMBL" id="CAI2368844.1"/>
    </source>
</evidence>
<keyword evidence="3" id="KW-1185">Reference proteome</keyword>
<reference evidence="2" key="1">
    <citation type="submission" date="2023-07" db="EMBL/GenBank/DDBJ databases">
        <authorList>
            <consortium name="AG Swart"/>
            <person name="Singh M."/>
            <person name="Singh A."/>
            <person name="Seah K."/>
            <person name="Emmerich C."/>
        </authorList>
    </citation>
    <scope>NUCLEOTIDE SEQUENCE</scope>
    <source>
        <strain evidence="2">DP1</strain>
    </source>
</reference>
<dbReference type="EMBL" id="CAMPGE010009988">
    <property type="protein sequence ID" value="CAI2368844.1"/>
    <property type="molecule type" value="Genomic_DNA"/>
</dbReference>
<organism evidence="2 3">
    <name type="scientific">Euplotes crassus</name>
    <dbReference type="NCBI Taxonomy" id="5936"/>
    <lineage>
        <taxon>Eukaryota</taxon>
        <taxon>Sar</taxon>
        <taxon>Alveolata</taxon>
        <taxon>Ciliophora</taxon>
        <taxon>Intramacronucleata</taxon>
        <taxon>Spirotrichea</taxon>
        <taxon>Hypotrichia</taxon>
        <taxon>Euplotida</taxon>
        <taxon>Euplotidae</taxon>
        <taxon>Moneuplotes</taxon>
    </lineage>
</organism>
<evidence type="ECO:0000313" key="3">
    <source>
        <dbReference type="Proteomes" id="UP001295684"/>
    </source>
</evidence>
<name>A0AAD1XA78_EUPCR</name>
<protein>
    <submittedName>
        <fullName evidence="2">Uncharacterized protein</fullName>
    </submittedName>
</protein>